<evidence type="ECO:0000256" key="2">
    <source>
        <dbReference type="PROSITE-ProRule" id="PRU00047"/>
    </source>
</evidence>
<evidence type="ECO:0000256" key="1">
    <source>
        <dbReference type="ARBA" id="ARBA00022670"/>
    </source>
</evidence>
<dbReference type="InterPro" id="IPR057670">
    <property type="entry name" value="SH3_retrovirus"/>
</dbReference>
<feature type="compositionally biased region" description="Low complexity" evidence="3">
    <location>
        <begin position="738"/>
        <end position="758"/>
    </location>
</feature>
<sequence length="758" mass="83874">MATGITTTVVGALKPFDGSNFANWLFRLELILEANKVKDVLTELQPADDPEKKAFLERDVKARSLIVQHLSDSVLVTIKNQFTAKGMIDTLKTTFSKGGIAEQVRLKKLISQLEYKRDISLLQFFCIFENLVGDFKAAGGTMSNQEVVTALLTAMPSCYQSVTRTISILFHADPTEVTLDFLKNQLISEDERLLTDSKTDSTTNPVSFLGDKKTRFKKTNAKWVPKCWICNQMGHRKPDCPKRKKDASSNVAACQDSSKSSVPLSFLTTDGVPEACVCTDGVIPMVVDSGSTHHLVDCETGKLLKNCEPVHFEIRVAKKGATVTARRSGTLNVFLPGGRPIVIDNVIECEGLTKNLLSVRRLEQKGLSVRFEQDKVSVCDNVGTVVCEGSNVNNLYVLTFYSGTGAAFLTNEDVLMHRRMGHSSAYPTVKPCEICLRGKQTRSQFHDLPVDRKPKRILEAISTDVCGPLEVPTMNGMRYFVTFIDHWSHFCCVYPIKSKDQVYDQFKIYHAYVTSTFDKKIARLRCDSGGEYKSNRFKEFCLEQGISVEYTIPYTPEQNGVAERLNRTLASTVRCLLFDANLPKPFWGEAVLTAAFLINRRPTSSLDVTPAERWFGYAPNLSKIKLFGCLAHAHIDKELRRKLDDRSQLMVMVGYAPNGYRLWDLEKQQVVFKRNVVFDESRTFADVRHVELTSLGPLTTPVDPAVGEPVIEPPADPPDDGTSGTGGTSHQDAGGGTVQQATGAGNSQQGASGSVPGC</sequence>
<feature type="region of interest" description="Disordered" evidence="3">
    <location>
        <begin position="696"/>
        <end position="758"/>
    </location>
</feature>
<dbReference type="GO" id="GO:0003676">
    <property type="term" value="F:nucleic acid binding"/>
    <property type="evidence" value="ECO:0007669"/>
    <property type="project" value="InterPro"/>
</dbReference>
<evidence type="ECO:0000259" key="5">
    <source>
        <dbReference type="PROSITE" id="PS50994"/>
    </source>
</evidence>
<dbReference type="PROSITE" id="PS50158">
    <property type="entry name" value="ZF_CCHC"/>
    <property type="match status" value="1"/>
</dbReference>
<dbReference type="InterPro" id="IPR039537">
    <property type="entry name" value="Retrotran_Ty1/copia-like"/>
</dbReference>
<evidence type="ECO:0000259" key="4">
    <source>
        <dbReference type="PROSITE" id="PS50158"/>
    </source>
</evidence>
<keyword evidence="1" id="KW-0378">Hydrolase</keyword>
<gene>
    <name evidence="6" type="primary">GIP_17</name>
    <name evidence="6" type="ORF">CM83_31089</name>
</gene>
<feature type="compositionally biased region" description="Gly residues" evidence="3">
    <location>
        <begin position="723"/>
        <end position="737"/>
    </location>
</feature>
<feature type="domain" description="CCHC-type" evidence="4">
    <location>
        <begin position="226"/>
        <end position="242"/>
    </location>
</feature>
<keyword evidence="2" id="KW-0479">Metal-binding</keyword>
<reference evidence="6" key="1">
    <citation type="journal article" date="2014" name="PLoS ONE">
        <title>Transcriptome-Based Identification of ABC Transporters in the Western Tarnished Plant Bug Lygus hesperus.</title>
        <authorList>
            <person name="Hull J.J."/>
            <person name="Chaney K."/>
            <person name="Geib S.M."/>
            <person name="Fabrick J.A."/>
            <person name="Brent C.S."/>
            <person name="Walsh D."/>
            <person name="Lavine L.C."/>
        </authorList>
    </citation>
    <scope>NUCLEOTIDE SEQUENCE</scope>
</reference>
<dbReference type="Pfam" id="PF22936">
    <property type="entry name" value="Pol_BBD"/>
    <property type="match status" value="1"/>
</dbReference>
<dbReference type="InterPro" id="IPR001878">
    <property type="entry name" value="Znf_CCHC"/>
</dbReference>
<dbReference type="InterPro" id="IPR036875">
    <property type="entry name" value="Znf_CCHC_sf"/>
</dbReference>
<dbReference type="InterPro" id="IPR036397">
    <property type="entry name" value="RNaseH_sf"/>
</dbReference>
<dbReference type="GO" id="GO:0006508">
    <property type="term" value="P:proteolysis"/>
    <property type="evidence" value="ECO:0007669"/>
    <property type="project" value="UniProtKB-KW"/>
</dbReference>
<dbReference type="InterPro" id="IPR054722">
    <property type="entry name" value="PolX-like_BBD"/>
</dbReference>
<proteinExistence type="predicted"/>
<evidence type="ECO:0000313" key="6">
    <source>
        <dbReference type="EMBL" id="JAG12134.1"/>
    </source>
</evidence>
<protein>
    <submittedName>
        <fullName evidence="6">Copia protein</fullName>
    </submittedName>
</protein>
<dbReference type="Pfam" id="PF25597">
    <property type="entry name" value="SH3_retrovirus"/>
    <property type="match status" value="1"/>
</dbReference>
<dbReference type="SUPFAM" id="SSF57756">
    <property type="entry name" value="Retrovirus zinc finger-like domains"/>
    <property type="match status" value="1"/>
</dbReference>
<dbReference type="Gene3D" id="3.30.420.10">
    <property type="entry name" value="Ribonuclease H-like superfamily/Ribonuclease H"/>
    <property type="match status" value="1"/>
</dbReference>
<dbReference type="Pfam" id="PF00098">
    <property type="entry name" value="zf-CCHC"/>
    <property type="match status" value="1"/>
</dbReference>
<name>A0A0A9WWP7_LYGHE</name>
<keyword evidence="2" id="KW-0862">Zinc</keyword>
<dbReference type="EMBL" id="GBHO01031470">
    <property type="protein sequence ID" value="JAG12134.1"/>
    <property type="molecule type" value="Transcribed_RNA"/>
</dbReference>
<dbReference type="PANTHER" id="PTHR42648:SF28">
    <property type="entry name" value="TRANSPOSON-ENCODED PROTEIN WITH RIBONUCLEASE H-LIKE AND RETROVIRUS ZINC FINGER-LIKE DOMAINS"/>
    <property type="match status" value="1"/>
</dbReference>
<feature type="domain" description="Integrase catalytic" evidence="5">
    <location>
        <begin position="450"/>
        <end position="618"/>
    </location>
</feature>
<keyword evidence="2" id="KW-0863">Zinc-finger</keyword>
<dbReference type="SUPFAM" id="SSF53098">
    <property type="entry name" value="Ribonuclease H-like"/>
    <property type="match status" value="1"/>
</dbReference>
<dbReference type="PROSITE" id="PS50994">
    <property type="entry name" value="INTEGRASE"/>
    <property type="match status" value="1"/>
</dbReference>
<dbReference type="InterPro" id="IPR001584">
    <property type="entry name" value="Integrase_cat-core"/>
</dbReference>
<dbReference type="Pfam" id="PF14223">
    <property type="entry name" value="Retrotran_gag_2"/>
    <property type="match status" value="1"/>
</dbReference>
<dbReference type="AlphaFoldDB" id="A0A0A9WWP7"/>
<dbReference type="InterPro" id="IPR012337">
    <property type="entry name" value="RNaseH-like_sf"/>
</dbReference>
<dbReference type="Pfam" id="PF00665">
    <property type="entry name" value="rve"/>
    <property type="match status" value="1"/>
</dbReference>
<keyword evidence="1" id="KW-0645">Protease</keyword>
<dbReference type="GO" id="GO:0008270">
    <property type="term" value="F:zinc ion binding"/>
    <property type="evidence" value="ECO:0007669"/>
    <property type="project" value="UniProtKB-KW"/>
</dbReference>
<dbReference type="SMART" id="SM00343">
    <property type="entry name" value="ZnF_C2HC"/>
    <property type="match status" value="1"/>
</dbReference>
<dbReference type="GO" id="GO:0015074">
    <property type="term" value="P:DNA integration"/>
    <property type="evidence" value="ECO:0007669"/>
    <property type="project" value="InterPro"/>
</dbReference>
<evidence type="ECO:0000256" key="3">
    <source>
        <dbReference type="SAM" id="MobiDB-lite"/>
    </source>
</evidence>
<reference evidence="6" key="2">
    <citation type="submission" date="2014-07" db="EMBL/GenBank/DDBJ databases">
        <authorList>
            <person name="Hull J."/>
        </authorList>
    </citation>
    <scope>NUCLEOTIDE SEQUENCE</scope>
</reference>
<dbReference type="PANTHER" id="PTHR42648">
    <property type="entry name" value="TRANSPOSASE, PUTATIVE-RELATED"/>
    <property type="match status" value="1"/>
</dbReference>
<dbReference type="GO" id="GO:0008233">
    <property type="term" value="F:peptidase activity"/>
    <property type="evidence" value="ECO:0007669"/>
    <property type="project" value="UniProtKB-KW"/>
</dbReference>
<accession>A0A0A9WWP7</accession>
<organism evidence="6">
    <name type="scientific">Lygus hesperus</name>
    <name type="common">Western plant bug</name>
    <dbReference type="NCBI Taxonomy" id="30085"/>
    <lineage>
        <taxon>Eukaryota</taxon>
        <taxon>Metazoa</taxon>
        <taxon>Ecdysozoa</taxon>
        <taxon>Arthropoda</taxon>
        <taxon>Hexapoda</taxon>
        <taxon>Insecta</taxon>
        <taxon>Pterygota</taxon>
        <taxon>Neoptera</taxon>
        <taxon>Paraneoptera</taxon>
        <taxon>Hemiptera</taxon>
        <taxon>Heteroptera</taxon>
        <taxon>Panheteroptera</taxon>
        <taxon>Cimicomorpha</taxon>
        <taxon>Miridae</taxon>
        <taxon>Mirini</taxon>
        <taxon>Lygus</taxon>
    </lineage>
</organism>